<comment type="caution">
    <text evidence="2">The sequence shown here is derived from an EMBL/GenBank/DDBJ whole genome shotgun (WGS) entry which is preliminary data.</text>
</comment>
<dbReference type="Gene3D" id="3.20.20.150">
    <property type="entry name" value="Divalent-metal-dependent TIM barrel enzymes"/>
    <property type="match status" value="1"/>
</dbReference>
<sequence length="259" mass="30027">MSPFYRLKTNMERSNVDNRLQYKPDIVEFYLSERDLENPLLIRERIRELKEKNIKVYLHHPPQYKGRYLDILSSDSEAKRFYMASCEILAAICEEEGTRCVVHAHYAGTESSSDVSLASIRKMRREIAAVLEFSRELFVWEDTIEGLFCHANPYLLEELIVPLELPLTVDVSHTFIGHRGNNEKLIETLGATENYARYFHLVDSKGKFHDSLPLGTGLIDWKAVKPFVEGKDYIFEIQLEGNHSDCTPMIESARFFSEI</sequence>
<dbReference type="AlphaFoldDB" id="A0A368VQP2"/>
<organism evidence="2 3">
    <name type="scientific">Paenibacillus prosopidis</name>
    <dbReference type="NCBI Taxonomy" id="630520"/>
    <lineage>
        <taxon>Bacteria</taxon>
        <taxon>Bacillati</taxon>
        <taxon>Bacillota</taxon>
        <taxon>Bacilli</taxon>
        <taxon>Bacillales</taxon>
        <taxon>Paenibacillaceae</taxon>
        <taxon>Paenibacillus</taxon>
    </lineage>
</organism>
<dbReference type="RefSeq" id="WP_245976426.1">
    <property type="nucleotide sequence ID" value="NZ_QPJD01000012.1"/>
</dbReference>
<accession>A0A368VQP2</accession>
<keyword evidence="3" id="KW-1185">Reference proteome</keyword>
<gene>
    <name evidence="2" type="ORF">DFP97_11272</name>
</gene>
<evidence type="ECO:0000313" key="3">
    <source>
        <dbReference type="Proteomes" id="UP000252415"/>
    </source>
</evidence>
<feature type="domain" description="Xylose isomerase-like TIM barrel" evidence="1">
    <location>
        <begin position="42"/>
        <end position="233"/>
    </location>
</feature>
<dbReference type="InterPro" id="IPR013022">
    <property type="entry name" value="Xyl_isomerase-like_TIM-brl"/>
</dbReference>
<proteinExistence type="predicted"/>
<dbReference type="Proteomes" id="UP000252415">
    <property type="component" value="Unassembled WGS sequence"/>
</dbReference>
<evidence type="ECO:0000313" key="2">
    <source>
        <dbReference type="EMBL" id="RCW44208.1"/>
    </source>
</evidence>
<dbReference type="EMBL" id="QPJD01000012">
    <property type="protein sequence ID" value="RCW44208.1"/>
    <property type="molecule type" value="Genomic_DNA"/>
</dbReference>
<evidence type="ECO:0000259" key="1">
    <source>
        <dbReference type="Pfam" id="PF01261"/>
    </source>
</evidence>
<reference evidence="2 3" key="1">
    <citation type="submission" date="2018-07" db="EMBL/GenBank/DDBJ databases">
        <title>Genomic Encyclopedia of Type Strains, Phase III (KMG-III): the genomes of soil and plant-associated and newly described type strains.</title>
        <authorList>
            <person name="Whitman W."/>
        </authorList>
    </citation>
    <scope>NUCLEOTIDE SEQUENCE [LARGE SCALE GENOMIC DNA]</scope>
    <source>
        <strain evidence="2 3">CECT 7506</strain>
    </source>
</reference>
<keyword evidence="2" id="KW-0413">Isomerase</keyword>
<dbReference type="GO" id="GO:0016853">
    <property type="term" value="F:isomerase activity"/>
    <property type="evidence" value="ECO:0007669"/>
    <property type="project" value="UniProtKB-KW"/>
</dbReference>
<name>A0A368VQP2_9BACL</name>
<dbReference type="Pfam" id="PF01261">
    <property type="entry name" value="AP_endonuc_2"/>
    <property type="match status" value="1"/>
</dbReference>
<protein>
    <submittedName>
        <fullName evidence="2">Sugar phosphate isomerase/epimerase</fullName>
    </submittedName>
</protein>
<dbReference type="InterPro" id="IPR036237">
    <property type="entry name" value="Xyl_isomerase-like_sf"/>
</dbReference>
<dbReference type="SUPFAM" id="SSF51658">
    <property type="entry name" value="Xylose isomerase-like"/>
    <property type="match status" value="1"/>
</dbReference>